<gene>
    <name evidence="2" type="ORF">Celaphus_00002047</name>
</gene>
<dbReference type="AlphaFoldDB" id="A0A212CEY4"/>
<feature type="region of interest" description="Disordered" evidence="1">
    <location>
        <begin position="37"/>
        <end position="74"/>
    </location>
</feature>
<proteinExistence type="predicted"/>
<evidence type="ECO:0000313" key="3">
    <source>
        <dbReference type="Proteomes" id="UP000242450"/>
    </source>
</evidence>
<evidence type="ECO:0000256" key="1">
    <source>
        <dbReference type="SAM" id="MobiDB-lite"/>
    </source>
</evidence>
<accession>A0A212CEY4</accession>
<feature type="compositionally biased region" description="Polar residues" evidence="1">
    <location>
        <begin position="38"/>
        <end position="57"/>
    </location>
</feature>
<keyword evidence="3" id="KW-1185">Reference proteome</keyword>
<evidence type="ECO:0000313" key="2">
    <source>
        <dbReference type="EMBL" id="OWK04520.1"/>
    </source>
</evidence>
<comment type="caution">
    <text evidence="2">The sequence shown here is derived from an EMBL/GenBank/DDBJ whole genome shotgun (WGS) entry which is preliminary data.</text>
</comment>
<name>A0A212CEY4_CEREH</name>
<dbReference type="Proteomes" id="UP000242450">
    <property type="component" value="Chromosome 20"/>
</dbReference>
<protein>
    <submittedName>
        <fullName evidence="2">Uncharacterized protein</fullName>
    </submittedName>
</protein>
<organism evidence="2 3">
    <name type="scientific">Cervus elaphus hippelaphus</name>
    <name type="common">European red deer</name>
    <dbReference type="NCBI Taxonomy" id="46360"/>
    <lineage>
        <taxon>Eukaryota</taxon>
        <taxon>Metazoa</taxon>
        <taxon>Chordata</taxon>
        <taxon>Craniata</taxon>
        <taxon>Vertebrata</taxon>
        <taxon>Euteleostomi</taxon>
        <taxon>Mammalia</taxon>
        <taxon>Eutheria</taxon>
        <taxon>Laurasiatheria</taxon>
        <taxon>Artiodactyla</taxon>
        <taxon>Ruminantia</taxon>
        <taxon>Pecora</taxon>
        <taxon>Cervidae</taxon>
        <taxon>Cervinae</taxon>
        <taxon>Cervus</taxon>
    </lineage>
</organism>
<dbReference type="EMBL" id="MKHE01000020">
    <property type="protein sequence ID" value="OWK04520.1"/>
    <property type="molecule type" value="Genomic_DNA"/>
</dbReference>
<reference evidence="2 3" key="1">
    <citation type="journal article" date="2018" name="Mol. Genet. Genomics">
        <title>The red deer Cervus elaphus genome CerEla1.0: sequencing, annotating, genes, and chromosomes.</title>
        <authorList>
            <person name="Bana N.A."/>
            <person name="Nyiri A."/>
            <person name="Nagy J."/>
            <person name="Frank K."/>
            <person name="Nagy T."/>
            <person name="Steger V."/>
            <person name="Schiller M."/>
            <person name="Lakatos P."/>
            <person name="Sugar L."/>
            <person name="Horn P."/>
            <person name="Barta E."/>
            <person name="Orosz L."/>
        </authorList>
    </citation>
    <scope>NUCLEOTIDE SEQUENCE [LARGE SCALE GENOMIC DNA]</scope>
    <source>
        <strain evidence="2">Hungarian</strain>
    </source>
</reference>
<sequence>MASCGQIRDWKKEAAEESQAWAAQAAVLSQATLELVPTQGTTPGSDDTHFAPSTSGYPCTHKNTHSPQLRDCSC</sequence>